<dbReference type="KEGG" id="vck:PG915_09820"/>
<reference evidence="1" key="1">
    <citation type="submission" date="2023-01" db="EMBL/GenBank/DDBJ databases">
        <title>Vibrio sp. CB1-14 genome sequencing.</title>
        <authorList>
            <person name="Otstavnykh N."/>
            <person name="Isaeva M."/>
            <person name="Meleshko D."/>
        </authorList>
    </citation>
    <scope>NUCLEOTIDE SEQUENCE</scope>
    <source>
        <strain evidence="1">CB1-14</strain>
    </source>
</reference>
<dbReference type="AlphaFoldDB" id="A0AAU8BEM9"/>
<dbReference type="PANTHER" id="PTHR48100:SF1">
    <property type="entry name" value="HISTIDINE PHOSPHATASE FAMILY PROTEIN-RELATED"/>
    <property type="match status" value="1"/>
</dbReference>
<dbReference type="Pfam" id="PF00300">
    <property type="entry name" value="His_Phos_1"/>
    <property type="match status" value="1"/>
</dbReference>
<dbReference type="InterPro" id="IPR050275">
    <property type="entry name" value="PGM_Phosphatase"/>
</dbReference>
<gene>
    <name evidence="1" type="ORF">PG915_09820</name>
</gene>
<organism evidence="1">
    <name type="scientific">Vibrio chaetopteri</name>
    <dbReference type="NCBI Taxonomy" id="3016528"/>
    <lineage>
        <taxon>Bacteria</taxon>
        <taxon>Pseudomonadati</taxon>
        <taxon>Pseudomonadota</taxon>
        <taxon>Gammaproteobacteria</taxon>
        <taxon>Vibrionales</taxon>
        <taxon>Vibrionaceae</taxon>
        <taxon>Vibrio</taxon>
    </lineage>
</organism>
<dbReference type="SUPFAM" id="SSF53254">
    <property type="entry name" value="Phosphoglycerate mutase-like"/>
    <property type="match status" value="1"/>
</dbReference>
<dbReference type="InterPro" id="IPR013078">
    <property type="entry name" value="His_Pase_superF_clade-1"/>
</dbReference>
<dbReference type="CDD" id="cd07067">
    <property type="entry name" value="HP_PGM_like"/>
    <property type="match status" value="1"/>
</dbReference>
<dbReference type="Gene3D" id="3.40.50.1240">
    <property type="entry name" value="Phosphoglycerate mutase-like"/>
    <property type="match status" value="1"/>
</dbReference>
<sequence>MKVNVFLLRHAKVDGAAALYGHTDVGVKAEQNNQALQALLSESLNVSRVISSPLSRCMNLAKPFSEQSGIELSIEPAFAEMDFGDYDGVPFDRMSKKEWQTLEPFWSTPATCQLPNAETLDDFHLRVSKAWQQLIQTNQHTLLVCHGGVIRQILADVLGLDWRNPKLYAALAIGNATVTHLQFDSRYPMMINVKVIGQPIASFTLMG</sequence>
<dbReference type="PANTHER" id="PTHR48100">
    <property type="entry name" value="BROAD-SPECIFICITY PHOSPHATASE YOR283W-RELATED"/>
    <property type="match status" value="1"/>
</dbReference>
<dbReference type="GO" id="GO:0016791">
    <property type="term" value="F:phosphatase activity"/>
    <property type="evidence" value="ECO:0007669"/>
    <property type="project" value="TreeGrafter"/>
</dbReference>
<proteinExistence type="predicted"/>
<dbReference type="RefSeq" id="WP_353496366.1">
    <property type="nucleotide sequence ID" value="NZ_CP115920.1"/>
</dbReference>
<dbReference type="GO" id="GO:0005737">
    <property type="term" value="C:cytoplasm"/>
    <property type="evidence" value="ECO:0007669"/>
    <property type="project" value="TreeGrafter"/>
</dbReference>
<accession>A0AAU8BEM9</accession>
<name>A0AAU8BEM9_9VIBR</name>
<dbReference type="EMBL" id="CP115920">
    <property type="protein sequence ID" value="XCD14899.1"/>
    <property type="molecule type" value="Genomic_DNA"/>
</dbReference>
<protein>
    <submittedName>
        <fullName evidence="1">Histidine phosphatase family protein</fullName>
    </submittedName>
</protein>
<dbReference type="SMART" id="SM00855">
    <property type="entry name" value="PGAM"/>
    <property type="match status" value="1"/>
</dbReference>
<dbReference type="InterPro" id="IPR029033">
    <property type="entry name" value="His_PPase_superfam"/>
</dbReference>
<evidence type="ECO:0000313" key="1">
    <source>
        <dbReference type="EMBL" id="XCD14899.1"/>
    </source>
</evidence>